<protein>
    <submittedName>
        <fullName evidence="2">Dihydrofolate reductase</fullName>
    </submittedName>
</protein>
<name>A0A2S0UNX8_9RHOB</name>
<dbReference type="Proteomes" id="UP000244496">
    <property type="component" value="Chromosome"/>
</dbReference>
<dbReference type="Gene3D" id="3.40.430.10">
    <property type="entry name" value="Dihydrofolate Reductase, subunit A"/>
    <property type="match status" value="1"/>
</dbReference>
<evidence type="ECO:0000259" key="1">
    <source>
        <dbReference type="Pfam" id="PF01872"/>
    </source>
</evidence>
<dbReference type="EMBL" id="CP028918">
    <property type="protein sequence ID" value="AWB49491.1"/>
    <property type="molecule type" value="Genomic_DNA"/>
</dbReference>
<dbReference type="GO" id="GO:0009231">
    <property type="term" value="P:riboflavin biosynthetic process"/>
    <property type="evidence" value="ECO:0007669"/>
    <property type="project" value="InterPro"/>
</dbReference>
<keyword evidence="3" id="KW-1185">Reference proteome</keyword>
<sequence length="180" mass="19422">MAQIRGMMASTLDGYAADNDGGVGFLDPFHDVDWGWQGFIAEIGTVVMGRKTYDHIWHLAPDWPYPGIPGIILGQPAPPLRGPVTTTTDLAALIPQLKSLDRDVWVVGGPALQAEFIARGALDRLQLCILPVLLGHGIPTFPPSATPPRQPQLHGITRLPKGMLLADYRFGDSGLGGRDR</sequence>
<proteinExistence type="predicted"/>
<dbReference type="GO" id="GO:0008703">
    <property type="term" value="F:5-amino-6-(5-phosphoribosylamino)uracil reductase activity"/>
    <property type="evidence" value="ECO:0007669"/>
    <property type="project" value="InterPro"/>
</dbReference>
<dbReference type="PANTHER" id="PTHR38011">
    <property type="entry name" value="DIHYDROFOLATE REDUCTASE FAMILY PROTEIN (AFU_ORTHOLOGUE AFUA_8G06820)"/>
    <property type="match status" value="1"/>
</dbReference>
<dbReference type="SUPFAM" id="SSF53597">
    <property type="entry name" value="Dihydrofolate reductase-like"/>
    <property type="match status" value="1"/>
</dbReference>
<gene>
    <name evidence="2" type="ORF">HYN69_14165</name>
</gene>
<dbReference type="AlphaFoldDB" id="A0A2S0UNX8"/>
<dbReference type="InterPro" id="IPR024072">
    <property type="entry name" value="DHFR-like_dom_sf"/>
</dbReference>
<dbReference type="KEGG" id="geh:HYN69_14165"/>
<dbReference type="InterPro" id="IPR050765">
    <property type="entry name" value="Riboflavin_Biosynth_HTPR"/>
</dbReference>
<organism evidence="2 3">
    <name type="scientific">Paragemmobacter aquarius</name>
    <dbReference type="NCBI Taxonomy" id="2169400"/>
    <lineage>
        <taxon>Bacteria</taxon>
        <taxon>Pseudomonadati</taxon>
        <taxon>Pseudomonadota</taxon>
        <taxon>Alphaproteobacteria</taxon>
        <taxon>Rhodobacterales</taxon>
        <taxon>Paracoccaceae</taxon>
        <taxon>Paragemmobacter</taxon>
    </lineage>
</organism>
<dbReference type="InterPro" id="IPR002734">
    <property type="entry name" value="RibDG_C"/>
</dbReference>
<dbReference type="Pfam" id="PF01872">
    <property type="entry name" value="RibD_C"/>
    <property type="match status" value="1"/>
</dbReference>
<evidence type="ECO:0000313" key="3">
    <source>
        <dbReference type="Proteomes" id="UP000244496"/>
    </source>
</evidence>
<dbReference type="PANTHER" id="PTHR38011:SF11">
    <property type="entry name" value="2,5-DIAMINO-6-RIBOSYLAMINO-4(3H)-PYRIMIDINONE 5'-PHOSPHATE REDUCTASE"/>
    <property type="match status" value="1"/>
</dbReference>
<dbReference type="OrthoDB" id="9782335at2"/>
<evidence type="ECO:0000313" key="2">
    <source>
        <dbReference type="EMBL" id="AWB49491.1"/>
    </source>
</evidence>
<feature type="domain" description="Bacterial bifunctional deaminase-reductase C-terminal" evidence="1">
    <location>
        <begin position="87"/>
        <end position="164"/>
    </location>
</feature>
<accession>A0A2S0UNX8</accession>
<reference evidence="2 3" key="1">
    <citation type="submission" date="2018-04" db="EMBL/GenBank/DDBJ databases">
        <title>Genome sequencing of Gemmobacter.</title>
        <authorList>
            <person name="Yi H."/>
            <person name="Baek M.-G."/>
        </authorList>
    </citation>
    <scope>NUCLEOTIDE SEQUENCE [LARGE SCALE GENOMIC DNA]</scope>
    <source>
        <strain evidence="2 3">HYN0069</strain>
    </source>
</reference>
<dbReference type="RefSeq" id="WP_108436308.1">
    <property type="nucleotide sequence ID" value="NZ_CP028918.1"/>
</dbReference>